<dbReference type="OrthoDB" id="10010764at2759"/>
<keyword evidence="8" id="KW-0325">Glycoprotein</keyword>
<keyword evidence="10" id="KW-0449">Lipoprotein</keyword>
<dbReference type="InterPro" id="IPR001863">
    <property type="entry name" value="Glypican"/>
</dbReference>
<dbReference type="PANTHER" id="PTHR10822">
    <property type="entry name" value="GLYPICAN"/>
    <property type="match status" value="1"/>
</dbReference>
<dbReference type="GO" id="GO:0098552">
    <property type="term" value="C:side of membrane"/>
    <property type="evidence" value="ECO:0007669"/>
    <property type="project" value="UniProtKB-KW"/>
</dbReference>
<evidence type="ECO:0000313" key="13">
    <source>
        <dbReference type="EMBL" id="KAF6031250.1"/>
    </source>
</evidence>
<evidence type="ECO:0000256" key="10">
    <source>
        <dbReference type="ARBA" id="ARBA00023288"/>
    </source>
</evidence>
<dbReference type="Proteomes" id="UP000593567">
    <property type="component" value="Unassembled WGS sequence"/>
</dbReference>
<keyword evidence="3" id="KW-1003">Cell membrane</keyword>
<evidence type="ECO:0000313" key="14">
    <source>
        <dbReference type="Proteomes" id="UP000593567"/>
    </source>
</evidence>
<keyword evidence="7" id="KW-0472">Membrane</keyword>
<keyword evidence="14" id="KW-1185">Reference proteome</keyword>
<evidence type="ECO:0000256" key="5">
    <source>
        <dbReference type="ARBA" id="ARBA00022729"/>
    </source>
</evidence>
<dbReference type="PANTHER" id="PTHR10822:SF30">
    <property type="entry name" value="DALLY-LIKE, ISOFORM A"/>
    <property type="match status" value="1"/>
</dbReference>
<evidence type="ECO:0000256" key="9">
    <source>
        <dbReference type="ARBA" id="ARBA00023207"/>
    </source>
</evidence>
<dbReference type="GO" id="GO:0009966">
    <property type="term" value="P:regulation of signal transduction"/>
    <property type="evidence" value="ECO:0007669"/>
    <property type="project" value="InterPro"/>
</dbReference>
<comment type="similarity">
    <text evidence="2 11">Belongs to the glypican family.</text>
</comment>
<dbReference type="GO" id="GO:0005886">
    <property type="term" value="C:plasma membrane"/>
    <property type="evidence" value="ECO:0007669"/>
    <property type="project" value="UniProtKB-SubCell"/>
</dbReference>
<sequence>MSTQYIGSCSASSKQCAEVRTAYVNMGFSSMDVPTHSLALQSSDLQICPPGLSCCSRDMELQLFEHSEKVYQQLFTNATEKYKEELVTATTELHGFFTRQLAKVQKDTDEMFTTAYNVKYTQNKHVFDQFFNSLSSFYEGEDMDISDVVHQFFKKVFVTVFSMQHQNYQFSDQFLACAANMMDKIKPFGNTPELLQKSLKQALEASRTFIQGLAVARNVVAAAQKVPPTAPCVKAYMKMTFCSHCQGLPMLKPCTDYSINVIKGCLAYHSELNQHWQKFIDTMDALAQKVAGDGSYNLEAVLKPMKDQISTAIMGYQNNSNETFMRVIDTETGCGIPPSVSQRKKREIYTGVVYGQPTRKRGELQLTNLVENIKGVLREVKHLWTHTPLAGTMCAAISAPTGTRCWNGEGDARYSKGLVADGLHANGFNPEVEVDSSRPNPQITTQINQMKSMTGMISNATTGVGSVSWIDLQVPLPSVSTSLASTEWKPEKLNSRSYSRLPGYARQTYLNILSGGSGSGHSSWLYDDEDMSSSGTHPRVPLIPTRGKQEGSGSGDGYRNMNINTHNEQEILLSKPKPEETQANIHPTLKTIRANAPPPKVVQKEKAGPQYAAKATTTPSSSYKLYSSHFTVLVSLLYVMFLGS</sequence>
<dbReference type="GO" id="GO:0045202">
    <property type="term" value="C:synapse"/>
    <property type="evidence" value="ECO:0007669"/>
    <property type="project" value="TreeGrafter"/>
</dbReference>
<dbReference type="GO" id="GO:0016477">
    <property type="term" value="P:cell migration"/>
    <property type="evidence" value="ECO:0007669"/>
    <property type="project" value="TreeGrafter"/>
</dbReference>
<dbReference type="AlphaFoldDB" id="A0A7J7JXX3"/>
<protein>
    <submittedName>
        <fullName evidence="13">GPC6</fullName>
    </submittedName>
</protein>
<dbReference type="Pfam" id="PF01153">
    <property type="entry name" value="Glypican"/>
    <property type="match status" value="1"/>
</dbReference>
<evidence type="ECO:0000256" key="2">
    <source>
        <dbReference type="ARBA" id="ARBA00010260"/>
    </source>
</evidence>
<evidence type="ECO:0000256" key="11">
    <source>
        <dbReference type="RuleBase" id="RU003518"/>
    </source>
</evidence>
<evidence type="ECO:0000256" key="7">
    <source>
        <dbReference type="ARBA" id="ARBA00023136"/>
    </source>
</evidence>
<evidence type="ECO:0000256" key="12">
    <source>
        <dbReference type="SAM" id="MobiDB-lite"/>
    </source>
</evidence>
<evidence type="ECO:0000256" key="4">
    <source>
        <dbReference type="ARBA" id="ARBA00022622"/>
    </source>
</evidence>
<keyword evidence="4" id="KW-0336">GPI-anchor</keyword>
<dbReference type="GO" id="GO:1905475">
    <property type="term" value="P:regulation of protein localization to membrane"/>
    <property type="evidence" value="ECO:0007669"/>
    <property type="project" value="TreeGrafter"/>
</dbReference>
<comment type="caution">
    <text evidence="13">The sequence shown here is derived from an EMBL/GenBank/DDBJ whole genome shotgun (WGS) entry which is preliminary data.</text>
</comment>
<reference evidence="13" key="1">
    <citation type="submission" date="2020-06" db="EMBL/GenBank/DDBJ databases">
        <title>Draft genome of Bugula neritina, a colonial animal packing powerful symbionts and potential medicines.</title>
        <authorList>
            <person name="Rayko M."/>
        </authorList>
    </citation>
    <scope>NUCLEOTIDE SEQUENCE [LARGE SCALE GENOMIC DNA]</scope>
    <source>
        <strain evidence="13">Kwan_BN1</strain>
    </source>
</reference>
<dbReference type="EMBL" id="VXIV02001632">
    <property type="protein sequence ID" value="KAF6031250.1"/>
    <property type="molecule type" value="Genomic_DNA"/>
</dbReference>
<feature type="region of interest" description="Disordered" evidence="12">
    <location>
        <begin position="529"/>
        <end position="559"/>
    </location>
</feature>
<organism evidence="13 14">
    <name type="scientific">Bugula neritina</name>
    <name type="common">Brown bryozoan</name>
    <name type="synonym">Sertularia neritina</name>
    <dbReference type="NCBI Taxonomy" id="10212"/>
    <lineage>
        <taxon>Eukaryota</taxon>
        <taxon>Metazoa</taxon>
        <taxon>Spiralia</taxon>
        <taxon>Lophotrochozoa</taxon>
        <taxon>Bryozoa</taxon>
        <taxon>Gymnolaemata</taxon>
        <taxon>Cheilostomatida</taxon>
        <taxon>Flustrina</taxon>
        <taxon>Buguloidea</taxon>
        <taxon>Bugulidae</taxon>
        <taxon>Bugula</taxon>
    </lineage>
</organism>
<keyword evidence="9" id="KW-0357">Heparan sulfate</keyword>
<keyword evidence="5" id="KW-0732">Signal</keyword>
<gene>
    <name evidence="13" type="ORF">EB796_010486</name>
</gene>
<proteinExistence type="inferred from homology"/>
<name>A0A7J7JXX3_BUGNE</name>
<evidence type="ECO:0000256" key="6">
    <source>
        <dbReference type="ARBA" id="ARBA00022974"/>
    </source>
</evidence>
<comment type="subcellular location">
    <subcellularLocation>
        <location evidence="1">Cell membrane</location>
        <topology evidence="1">Lipid-anchor</topology>
        <topology evidence="1">GPI-anchor</topology>
    </subcellularLocation>
</comment>
<evidence type="ECO:0000256" key="1">
    <source>
        <dbReference type="ARBA" id="ARBA00004609"/>
    </source>
</evidence>
<evidence type="ECO:0000256" key="8">
    <source>
        <dbReference type="ARBA" id="ARBA00023180"/>
    </source>
</evidence>
<keyword evidence="6" id="KW-0654">Proteoglycan</keyword>
<accession>A0A7J7JXX3</accession>
<dbReference type="GO" id="GO:0005576">
    <property type="term" value="C:extracellular region"/>
    <property type="evidence" value="ECO:0007669"/>
    <property type="project" value="TreeGrafter"/>
</dbReference>
<evidence type="ECO:0000256" key="3">
    <source>
        <dbReference type="ARBA" id="ARBA00022475"/>
    </source>
</evidence>
<dbReference type="GO" id="GO:0009986">
    <property type="term" value="C:cell surface"/>
    <property type="evidence" value="ECO:0007669"/>
    <property type="project" value="TreeGrafter"/>
</dbReference>